<keyword evidence="8" id="KW-0234">DNA repair</keyword>
<keyword evidence="7" id="KW-0460">Magnesium</keyword>
<evidence type="ECO:0000256" key="1">
    <source>
        <dbReference type="ARBA" id="ARBA00001936"/>
    </source>
</evidence>
<organism evidence="11 12">
    <name type="scientific">Streptomyces iconiensis</name>
    <dbReference type="NCBI Taxonomy" id="1384038"/>
    <lineage>
        <taxon>Bacteria</taxon>
        <taxon>Bacillati</taxon>
        <taxon>Actinomycetota</taxon>
        <taxon>Actinomycetes</taxon>
        <taxon>Kitasatosporales</taxon>
        <taxon>Streptomycetaceae</taxon>
        <taxon>Streptomyces</taxon>
    </lineage>
</organism>
<keyword evidence="4" id="KW-0479">Metal-binding</keyword>
<keyword evidence="11" id="KW-0255">Endonuclease</keyword>
<proteinExistence type="predicted"/>
<accession>A0ABT7A230</accession>
<protein>
    <submittedName>
        <fullName evidence="11">Endonuclease/exonuclease/phosphatase family protein</fullName>
    </submittedName>
</protein>
<feature type="region of interest" description="Disordered" evidence="9">
    <location>
        <begin position="1"/>
        <end position="21"/>
    </location>
</feature>
<dbReference type="Gene3D" id="3.60.10.10">
    <property type="entry name" value="Endonuclease/exonuclease/phosphatase"/>
    <property type="match status" value="1"/>
</dbReference>
<keyword evidence="6" id="KW-0378">Hydrolase</keyword>
<evidence type="ECO:0000256" key="9">
    <source>
        <dbReference type="SAM" id="MobiDB-lite"/>
    </source>
</evidence>
<comment type="cofactor">
    <cofactor evidence="1">
        <name>Mn(2+)</name>
        <dbReference type="ChEBI" id="CHEBI:29035"/>
    </cofactor>
</comment>
<dbReference type="SUPFAM" id="SSF56219">
    <property type="entry name" value="DNase I-like"/>
    <property type="match status" value="1"/>
</dbReference>
<dbReference type="EMBL" id="JANCPR020000028">
    <property type="protein sequence ID" value="MDJ1135374.1"/>
    <property type="molecule type" value="Genomic_DNA"/>
</dbReference>
<evidence type="ECO:0000256" key="4">
    <source>
        <dbReference type="ARBA" id="ARBA00022723"/>
    </source>
</evidence>
<dbReference type="RefSeq" id="WP_274041820.1">
    <property type="nucleotide sequence ID" value="NZ_JANCPR020000028.1"/>
</dbReference>
<dbReference type="PANTHER" id="PTHR15822">
    <property type="entry name" value="TRAF AND TNF RECEPTOR-ASSOCIATED PROTEIN"/>
    <property type="match status" value="1"/>
</dbReference>
<dbReference type="GO" id="GO:0004519">
    <property type="term" value="F:endonuclease activity"/>
    <property type="evidence" value="ECO:0007669"/>
    <property type="project" value="UniProtKB-KW"/>
</dbReference>
<keyword evidence="12" id="KW-1185">Reference proteome</keyword>
<evidence type="ECO:0000256" key="8">
    <source>
        <dbReference type="ARBA" id="ARBA00023204"/>
    </source>
</evidence>
<evidence type="ECO:0000256" key="2">
    <source>
        <dbReference type="ARBA" id="ARBA00001946"/>
    </source>
</evidence>
<evidence type="ECO:0000256" key="5">
    <source>
        <dbReference type="ARBA" id="ARBA00022763"/>
    </source>
</evidence>
<dbReference type="Pfam" id="PF03372">
    <property type="entry name" value="Exo_endo_phos"/>
    <property type="match status" value="1"/>
</dbReference>
<gene>
    <name evidence="11" type="ORF">NMN56_026080</name>
</gene>
<sequence>MAAEPAVPAALSDLPPSRTGPDGSAVVRLLSYNVRSLRDDKEALVRVIRACAPDVVCVQEAPRFFRWRKYASWLARRTELTYVTGGATASGPMILASLRPYVERTEDVLLPRTPGLHQRGFASAVLRFGPAARLGVVSFHLSLQTRERQEQGRALLERVRGLGEFAVAAGDLNDRPGGRTFGLLGHGLRDAWTVAPWGAEYTSTPARPHQRIDAVFTTPGVEVLGAGVPRGLPGVTPADLSAATDHLPVLAALRVPGVGAAASAGESRRRDALT</sequence>
<comment type="caution">
    <text evidence="11">The sequence shown here is derived from an EMBL/GenBank/DDBJ whole genome shotgun (WGS) entry which is preliminary data.</text>
</comment>
<evidence type="ECO:0000313" key="11">
    <source>
        <dbReference type="EMBL" id="MDJ1135374.1"/>
    </source>
</evidence>
<reference evidence="11 12" key="1">
    <citation type="submission" date="2023-05" db="EMBL/GenBank/DDBJ databases">
        <title>Streptantibioticus silvisoli sp. nov., acidotolerant actinomycetes 1 from pine litter.</title>
        <authorList>
            <person name="Swiecimska M."/>
            <person name="Golinska P."/>
            <person name="Sangal V."/>
            <person name="Wachnowicz B."/>
            <person name="Goodfellow M."/>
        </authorList>
    </citation>
    <scope>NUCLEOTIDE SEQUENCE [LARGE SCALE GENOMIC DNA]</scope>
    <source>
        <strain evidence="11 12">DSM 42109</strain>
    </source>
</reference>
<comment type="cofactor">
    <cofactor evidence="2">
        <name>Mg(2+)</name>
        <dbReference type="ChEBI" id="CHEBI:18420"/>
    </cofactor>
</comment>
<dbReference type="InterPro" id="IPR036691">
    <property type="entry name" value="Endo/exonu/phosph_ase_sf"/>
</dbReference>
<feature type="domain" description="Endonuclease/exonuclease/phosphatase" evidence="10">
    <location>
        <begin position="30"/>
        <end position="246"/>
    </location>
</feature>
<keyword evidence="3" id="KW-0540">Nuclease</keyword>
<evidence type="ECO:0000256" key="7">
    <source>
        <dbReference type="ARBA" id="ARBA00022842"/>
    </source>
</evidence>
<dbReference type="PANTHER" id="PTHR15822:SF4">
    <property type="entry name" value="TYROSYL-DNA PHOSPHODIESTERASE 2"/>
    <property type="match status" value="1"/>
</dbReference>
<evidence type="ECO:0000313" key="12">
    <source>
        <dbReference type="Proteomes" id="UP001214441"/>
    </source>
</evidence>
<dbReference type="Proteomes" id="UP001214441">
    <property type="component" value="Unassembled WGS sequence"/>
</dbReference>
<dbReference type="InterPro" id="IPR005135">
    <property type="entry name" value="Endo/exonuclease/phosphatase"/>
</dbReference>
<evidence type="ECO:0000256" key="6">
    <source>
        <dbReference type="ARBA" id="ARBA00022801"/>
    </source>
</evidence>
<evidence type="ECO:0000256" key="3">
    <source>
        <dbReference type="ARBA" id="ARBA00022722"/>
    </source>
</evidence>
<evidence type="ECO:0000259" key="10">
    <source>
        <dbReference type="Pfam" id="PF03372"/>
    </source>
</evidence>
<name>A0ABT7A230_9ACTN</name>
<keyword evidence="5" id="KW-0227">DNA damage</keyword>
<dbReference type="InterPro" id="IPR051547">
    <property type="entry name" value="TDP2-like"/>
</dbReference>